<dbReference type="Gene3D" id="1.25.10.10">
    <property type="entry name" value="Leucine-rich Repeat Variant"/>
    <property type="match status" value="1"/>
</dbReference>
<accession>A0A9D5GYQ4</accession>
<evidence type="ECO:0000256" key="4">
    <source>
        <dbReference type="SAM" id="Coils"/>
    </source>
</evidence>
<keyword evidence="4" id="KW-0175">Coiled coil</keyword>
<sequence length="219" mass="26008">MNRVILENQNLKEERKGKAQELEDSNKRARLLEDQKDDLDHILLGSTSVIKTRKEELKKAEYRICELGRLLDKSLMDKKEIKLDFEAQIRDLRGALKKCEEKLSREILQKEEAERNCHHLRYQLEEATRRFAVLESQEVHALLEVASHPEYDIASMTFNFWHSLQLTLTRRESYISYGNEAYIEAERNKRLQVFRPAYESLVSLVSYRVQYPEDYQDLS</sequence>
<keyword evidence="3" id="KW-0539">Nucleus</keyword>
<dbReference type="Pfam" id="PF24138">
    <property type="entry name" value="TPR_TNPO3_IPO13_2nd"/>
    <property type="match status" value="1"/>
</dbReference>
<evidence type="ECO:0000256" key="2">
    <source>
        <dbReference type="ARBA" id="ARBA00022448"/>
    </source>
</evidence>
<feature type="coiled-coil region" evidence="4">
    <location>
        <begin position="1"/>
        <end position="42"/>
    </location>
</feature>
<keyword evidence="2" id="KW-0813">Transport</keyword>
<feature type="coiled-coil region" evidence="4">
    <location>
        <begin position="82"/>
        <end position="130"/>
    </location>
</feature>
<evidence type="ECO:0000256" key="3">
    <source>
        <dbReference type="ARBA" id="ARBA00023242"/>
    </source>
</evidence>
<dbReference type="InterPro" id="IPR011989">
    <property type="entry name" value="ARM-like"/>
</dbReference>
<dbReference type="GO" id="GO:0006606">
    <property type="term" value="P:protein import into nucleus"/>
    <property type="evidence" value="ECO:0007669"/>
    <property type="project" value="TreeGrafter"/>
</dbReference>
<dbReference type="Proteomes" id="UP001058974">
    <property type="component" value="Chromosome 1"/>
</dbReference>
<evidence type="ECO:0000313" key="6">
    <source>
        <dbReference type="Proteomes" id="UP001058974"/>
    </source>
</evidence>
<dbReference type="PANTHER" id="PTHR12363:SF33">
    <property type="entry name" value="IMPORTIN-13"/>
    <property type="match status" value="1"/>
</dbReference>
<evidence type="ECO:0000313" key="5">
    <source>
        <dbReference type="EMBL" id="KAI5446160.1"/>
    </source>
</evidence>
<dbReference type="PANTHER" id="PTHR12363">
    <property type="entry name" value="TRANSPORTIN 3 AND IMPORTIN 13"/>
    <property type="match status" value="1"/>
</dbReference>
<protein>
    <submittedName>
        <fullName evidence="5">Uncharacterized protein</fullName>
    </submittedName>
</protein>
<dbReference type="EMBL" id="JAMSHJ010000001">
    <property type="protein sequence ID" value="KAI5446160.1"/>
    <property type="molecule type" value="Genomic_DNA"/>
</dbReference>
<organism evidence="5 6">
    <name type="scientific">Pisum sativum</name>
    <name type="common">Garden pea</name>
    <name type="synonym">Lathyrus oleraceus</name>
    <dbReference type="NCBI Taxonomy" id="3888"/>
    <lineage>
        <taxon>Eukaryota</taxon>
        <taxon>Viridiplantae</taxon>
        <taxon>Streptophyta</taxon>
        <taxon>Embryophyta</taxon>
        <taxon>Tracheophyta</taxon>
        <taxon>Spermatophyta</taxon>
        <taxon>Magnoliopsida</taxon>
        <taxon>eudicotyledons</taxon>
        <taxon>Gunneridae</taxon>
        <taxon>Pentapetalae</taxon>
        <taxon>rosids</taxon>
        <taxon>fabids</taxon>
        <taxon>Fabales</taxon>
        <taxon>Fabaceae</taxon>
        <taxon>Papilionoideae</taxon>
        <taxon>50 kb inversion clade</taxon>
        <taxon>NPAAA clade</taxon>
        <taxon>Hologalegina</taxon>
        <taxon>IRL clade</taxon>
        <taxon>Fabeae</taxon>
        <taxon>Lathyrus</taxon>
    </lineage>
</organism>
<comment type="caution">
    <text evidence="5">The sequence shown here is derived from an EMBL/GenBank/DDBJ whole genome shotgun (WGS) entry which is preliminary data.</text>
</comment>
<dbReference type="InterPro" id="IPR057941">
    <property type="entry name" value="TPR_TNPO3_IPO13_2nd"/>
</dbReference>
<dbReference type="InterPro" id="IPR051345">
    <property type="entry name" value="Importin_beta-like_NTR"/>
</dbReference>
<comment type="subcellular location">
    <subcellularLocation>
        <location evidence="1">Nucleus</location>
    </subcellularLocation>
</comment>
<reference evidence="5 6" key="1">
    <citation type="journal article" date="2022" name="Nat. Genet.">
        <title>Improved pea reference genome and pan-genome highlight genomic features and evolutionary characteristics.</title>
        <authorList>
            <person name="Yang T."/>
            <person name="Liu R."/>
            <person name="Luo Y."/>
            <person name="Hu S."/>
            <person name="Wang D."/>
            <person name="Wang C."/>
            <person name="Pandey M.K."/>
            <person name="Ge S."/>
            <person name="Xu Q."/>
            <person name="Li N."/>
            <person name="Li G."/>
            <person name="Huang Y."/>
            <person name="Saxena R.K."/>
            <person name="Ji Y."/>
            <person name="Li M."/>
            <person name="Yan X."/>
            <person name="He Y."/>
            <person name="Liu Y."/>
            <person name="Wang X."/>
            <person name="Xiang C."/>
            <person name="Varshney R.K."/>
            <person name="Ding H."/>
            <person name="Gao S."/>
            <person name="Zong X."/>
        </authorList>
    </citation>
    <scope>NUCLEOTIDE SEQUENCE [LARGE SCALE GENOMIC DNA]</scope>
    <source>
        <strain evidence="5 6">cv. Zhongwan 6</strain>
    </source>
</reference>
<dbReference type="AlphaFoldDB" id="A0A9D5GYQ4"/>
<dbReference type="Gramene" id="Psat01G0413200-T1">
    <property type="protein sequence ID" value="KAI5446160.1"/>
    <property type="gene ID" value="KIW84_014132"/>
</dbReference>
<proteinExistence type="predicted"/>
<evidence type="ECO:0000256" key="1">
    <source>
        <dbReference type="ARBA" id="ARBA00004123"/>
    </source>
</evidence>
<keyword evidence="6" id="KW-1185">Reference proteome</keyword>
<gene>
    <name evidence="5" type="ORF">KIW84_014132</name>
</gene>
<dbReference type="GO" id="GO:0005634">
    <property type="term" value="C:nucleus"/>
    <property type="evidence" value="ECO:0007669"/>
    <property type="project" value="UniProtKB-SubCell"/>
</dbReference>
<name>A0A9D5GYQ4_PEA</name>
<dbReference type="GO" id="GO:0005737">
    <property type="term" value="C:cytoplasm"/>
    <property type="evidence" value="ECO:0007669"/>
    <property type="project" value="TreeGrafter"/>
</dbReference>